<dbReference type="GO" id="GO:0043161">
    <property type="term" value="P:proteasome-mediated ubiquitin-dependent protein catabolic process"/>
    <property type="evidence" value="ECO:0007669"/>
    <property type="project" value="TreeGrafter"/>
</dbReference>
<comment type="caution">
    <text evidence="5">The sequence shown here is derived from an EMBL/GenBank/DDBJ whole genome shotgun (WGS) entry which is preliminary data.</text>
</comment>
<comment type="subunit">
    <text evidence="3">The 26S proteasome is composed of a core protease, known as the 20S proteasome, capped at one or both ends by the 19S regulatory complex (RC). The RC is composed of at least 18 different subunits in two subcomplexes, the base and the lid, which form the portions proximal and distal to the 20S proteolytic core, respectively. Component of the lid subcomplex of the 19S RC.</text>
</comment>
<keyword evidence="6" id="KW-1185">Reference proteome</keyword>
<keyword evidence="1 5" id="KW-0647">Proteasome</keyword>
<dbReference type="Pfam" id="PF01399">
    <property type="entry name" value="PCI"/>
    <property type="match status" value="1"/>
</dbReference>
<dbReference type="InterPro" id="IPR036390">
    <property type="entry name" value="WH_DNA-bd_sf"/>
</dbReference>
<dbReference type="InterPro" id="IPR049549">
    <property type="entry name" value="RPN7_PSMD6_C"/>
</dbReference>
<reference evidence="5 6" key="1">
    <citation type="journal article" date="2016" name="Mol. Biol. Evol.">
        <title>Genome-Wide Survey of Gut Fungi (Harpellales) Reveals the First Horizontally Transferred Ubiquitin Gene from a Mosquito Host.</title>
        <authorList>
            <person name="Wang Y."/>
            <person name="White M.M."/>
            <person name="Kvist S."/>
            <person name="Moncalvo J.M."/>
        </authorList>
    </citation>
    <scope>NUCLEOTIDE SEQUENCE [LARGE SCALE GENOMIC DNA]</scope>
    <source>
        <strain evidence="5 6">ALG-7-W6</strain>
    </source>
</reference>
<dbReference type="Pfam" id="PF21154">
    <property type="entry name" value="RPN7_PSMD6_C"/>
    <property type="match status" value="1"/>
</dbReference>
<evidence type="ECO:0000313" key="6">
    <source>
        <dbReference type="Proteomes" id="UP000187455"/>
    </source>
</evidence>
<dbReference type="FunFam" id="1.25.40.570:FF:000005">
    <property type="entry name" value="26S proteasome regulatory subunit N7"/>
    <property type="match status" value="1"/>
</dbReference>
<proteinExistence type="predicted"/>
<feature type="domain" description="PCI" evidence="4">
    <location>
        <begin position="193"/>
        <end position="367"/>
    </location>
</feature>
<protein>
    <submittedName>
        <fullName evidence="5">26S proteasome non-ATPase regulatory subunit 6</fullName>
    </submittedName>
</protein>
<evidence type="ECO:0000256" key="2">
    <source>
        <dbReference type="ARBA" id="ARBA00093435"/>
    </source>
</evidence>
<evidence type="ECO:0000256" key="1">
    <source>
        <dbReference type="ARBA" id="ARBA00022942"/>
    </source>
</evidence>
<dbReference type="PROSITE" id="PS50250">
    <property type="entry name" value="PCI"/>
    <property type="match status" value="1"/>
</dbReference>
<dbReference type="Gene3D" id="1.25.40.570">
    <property type="match status" value="1"/>
</dbReference>
<dbReference type="Pfam" id="PF10602">
    <property type="entry name" value="RPN7"/>
    <property type="match status" value="1"/>
</dbReference>
<dbReference type="SMART" id="SM00088">
    <property type="entry name" value="PINT"/>
    <property type="match status" value="1"/>
</dbReference>
<dbReference type="InterPro" id="IPR045135">
    <property type="entry name" value="Rpn7_N"/>
</dbReference>
<name>A0A1R0GNI1_9FUNG</name>
<dbReference type="AlphaFoldDB" id="A0A1R0GNI1"/>
<dbReference type="PANTHER" id="PTHR14145:SF1">
    <property type="entry name" value="26S PROTEASOME NON-ATPASE REGULATORY SUBUNIT 6"/>
    <property type="match status" value="1"/>
</dbReference>
<dbReference type="OrthoDB" id="1452at2759"/>
<dbReference type="GO" id="GO:0005838">
    <property type="term" value="C:proteasome regulatory particle"/>
    <property type="evidence" value="ECO:0007669"/>
    <property type="project" value="TreeGrafter"/>
</dbReference>
<evidence type="ECO:0000313" key="5">
    <source>
        <dbReference type="EMBL" id="OLY78453.1"/>
    </source>
</evidence>
<dbReference type="SUPFAM" id="SSF46785">
    <property type="entry name" value="Winged helix' DNA-binding domain"/>
    <property type="match status" value="1"/>
</dbReference>
<comment type="function">
    <text evidence="2">Component of the 19S cap proteasome complex which acts as a regulatory subunit of the 26S proteasome, involved in the ATP-dependent degradation of ubiquitinated proteins.</text>
</comment>
<dbReference type="EMBL" id="LSSL01006377">
    <property type="protein sequence ID" value="OLY78453.1"/>
    <property type="molecule type" value="Genomic_DNA"/>
</dbReference>
<accession>A0A1R0GNI1</accession>
<dbReference type="InterPro" id="IPR000717">
    <property type="entry name" value="PCI_dom"/>
</dbReference>
<dbReference type="Proteomes" id="UP000187455">
    <property type="component" value="Unassembled WGS sequence"/>
</dbReference>
<dbReference type="PANTHER" id="PTHR14145">
    <property type="entry name" value="26S PROTESOME SUBUNIT 6"/>
    <property type="match status" value="1"/>
</dbReference>
<dbReference type="InterPro" id="IPR019585">
    <property type="entry name" value="Rpn7/CSN1"/>
</dbReference>
<evidence type="ECO:0000259" key="4">
    <source>
        <dbReference type="PROSITE" id="PS50250"/>
    </source>
</evidence>
<organism evidence="5 6">
    <name type="scientific">Smittium mucronatum</name>
    <dbReference type="NCBI Taxonomy" id="133383"/>
    <lineage>
        <taxon>Eukaryota</taxon>
        <taxon>Fungi</taxon>
        <taxon>Fungi incertae sedis</taxon>
        <taxon>Zoopagomycota</taxon>
        <taxon>Kickxellomycotina</taxon>
        <taxon>Harpellomycetes</taxon>
        <taxon>Harpellales</taxon>
        <taxon>Legeriomycetaceae</taxon>
        <taxon>Smittium</taxon>
    </lineage>
</organism>
<dbReference type="STRING" id="133383.A0A1R0GNI1"/>
<evidence type="ECO:0000256" key="3">
    <source>
        <dbReference type="ARBA" id="ARBA00093502"/>
    </source>
</evidence>
<sequence length="395" mass="44963">MAAQSDTQREAIGVPDLQIAQYISILTNGPAEAISQSRECLDKAIMEGSLTFIYKFSCQKSGTPINEDIVAKLNQKNEADIAELDKKIELASEQGDLEVNSAKIERASYYAKIGDKDTAILQYNETYESNSATLNHKLDITFGLLHLGLFYLDTKLVTRQIQTAKELIDRGGDWERRNRLKAYEFVWWTYQRDFQKAAQLFLECTSTFASVELMPFDDFIEMGCVVASLALERSMIKQKLIGNSEILRVTTSPVNPIARHIGLLSTSLYDCKYSAFFESLAYVETNYLRSNRYLFKHSSFYTREMRVKAYAQLLQSYRSLTIKSMANSFGVSEEFIDKELSRFIIAGRLHCVIDKVGGIVETNRPDKKNAQYQATIKQGDLLLNRIQKLSRVINI</sequence>
<gene>
    <name evidence="5" type="ORF">AYI68_g7497</name>
</gene>